<evidence type="ECO:0000313" key="3">
    <source>
        <dbReference type="Proteomes" id="UP000053240"/>
    </source>
</evidence>
<feature type="region of interest" description="Disordered" evidence="1">
    <location>
        <begin position="1"/>
        <end position="22"/>
    </location>
</feature>
<evidence type="ECO:0000256" key="1">
    <source>
        <dbReference type="SAM" id="MobiDB-lite"/>
    </source>
</evidence>
<name>A0A194RLT2_PAPMA</name>
<keyword evidence="3" id="KW-1185">Reference proteome</keyword>
<proteinExistence type="predicted"/>
<gene>
    <name evidence="2" type="ORF">RR48_07231</name>
</gene>
<dbReference type="EMBL" id="KQ459995">
    <property type="protein sequence ID" value="KPJ18507.1"/>
    <property type="molecule type" value="Genomic_DNA"/>
</dbReference>
<sequence length="82" mass="8780">MTSVRGEGCGVRPQPRVVGKGPMLGVQAVPSGTCPKHPLPGSVTTFMLGRDGRSLSIYLQKWQGSSDCKVTGKRFSPRNHLT</sequence>
<evidence type="ECO:0000313" key="2">
    <source>
        <dbReference type="EMBL" id="KPJ18507.1"/>
    </source>
</evidence>
<protein>
    <submittedName>
        <fullName evidence="2">Uncharacterized protein</fullName>
    </submittedName>
</protein>
<dbReference type="AlphaFoldDB" id="A0A194RLT2"/>
<organism evidence="2 3">
    <name type="scientific">Papilio machaon</name>
    <name type="common">Old World swallowtail butterfly</name>
    <dbReference type="NCBI Taxonomy" id="76193"/>
    <lineage>
        <taxon>Eukaryota</taxon>
        <taxon>Metazoa</taxon>
        <taxon>Ecdysozoa</taxon>
        <taxon>Arthropoda</taxon>
        <taxon>Hexapoda</taxon>
        <taxon>Insecta</taxon>
        <taxon>Pterygota</taxon>
        <taxon>Neoptera</taxon>
        <taxon>Endopterygota</taxon>
        <taxon>Lepidoptera</taxon>
        <taxon>Glossata</taxon>
        <taxon>Ditrysia</taxon>
        <taxon>Papilionoidea</taxon>
        <taxon>Papilionidae</taxon>
        <taxon>Papilioninae</taxon>
        <taxon>Papilio</taxon>
    </lineage>
</organism>
<reference evidence="2 3" key="1">
    <citation type="journal article" date="2015" name="Nat. Commun.">
        <title>Outbred genome sequencing and CRISPR/Cas9 gene editing in butterflies.</title>
        <authorList>
            <person name="Li X."/>
            <person name="Fan D."/>
            <person name="Zhang W."/>
            <person name="Liu G."/>
            <person name="Zhang L."/>
            <person name="Zhao L."/>
            <person name="Fang X."/>
            <person name="Chen L."/>
            <person name="Dong Y."/>
            <person name="Chen Y."/>
            <person name="Ding Y."/>
            <person name="Zhao R."/>
            <person name="Feng M."/>
            <person name="Zhu Y."/>
            <person name="Feng Y."/>
            <person name="Jiang X."/>
            <person name="Zhu D."/>
            <person name="Xiang H."/>
            <person name="Feng X."/>
            <person name="Li S."/>
            <person name="Wang J."/>
            <person name="Zhang G."/>
            <person name="Kronforst M.R."/>
            <person name="Wang W."/>
        </authorList>
    </citation>
    <scope>NUCLEOTIDE SEQUENCE [LARGE SCALE GENOMIC DNA]</scope>
    <source>
        <strain evidence="2">Ya'a_city_454_Pm</strain>
        <tissue evidence="2">Whole body</tissue>
    </source>
</reference>
<dbReference type="InParanoid" id="A0A194RLT2"/>
<accession>A0A194RLT2</accession>
<dbReference type="Proteomes" id="UP000053240">
    <property type="component" value="Unassembled WGS sequence"/>
</dbReference>